<dbReference type="HAMAP" id="MF_01937">
    <property type="entry name" value="MenA_1"/>
    <property type="match status" value="1"/>
</dbReference>
<dbReference type="GO" id="GO:0005886">
    <property type="term" value="C:plasma membrane"/>
    <property type="evidence" value="ECO:0007669"/>
    <property type="project" value="UniProtKB-SubCell"/>
</dbReference>
<feature type="transmembrane region" description="Helical" evidence="8">
    <location>
        <begin position="176"/>
        <end position="196"/>
    </location>
</feature>
<keyword evidence="4 8" id="KW-0808">Transferase</keyword>
<dbReference type="OrthoDB" id="9767568at2"/>
<keyword evidence="2 8" id="KW-0474">Menaquinone biosynthesis</keyword>
<accession>A0A066RNE5</accession>
<dbReference type="InterPro" id="IPR044878">
    <property type="entry name" value="UbiA_sf"/>
</dbReference>
<dbReference type="GO" id="GO:0042371">
    <property type="term" value="P:vitamin K biosynthetic process"/>
    <property type="evidence" value="ECO:0007669"/>
    <property type="project" value="TreeGrafter"/>
</dbReference>
<evidence type="ECO:0000256" key="1">
    <source>
        <dbReference type="ARBA" id="ARBA00004141"/>
    </source>
</evidence>
<feature type="transmembrane region" description="Helical" evidence="8">
    <location>
        <begin position="95"/>
        <end position="114"/>
    </location>
</feature>
<feature type="transmembrane region" description="Helical" evidence="8">
    <location>
        <begin position="153"/>
        <end position="170"/>
    </location>
</feature>
<dbReference type="GO" id="GO:0009234">
    <property type="term" value="P:menaquinone biosynthetic process"/>
    <property type="evidence" value="ECO:0007669"/>
    <property type="project" value="UniProtKB-UniRule"/>
</dbReference>
<dbReference type="InterPro" id="IPR000537">
    <property type="entry name" value="UbiA_prenyltransferase"/>
</dbReference>
<organism evidence="10 11">
    <name type="scientific">Photobacterium galatheae</name>
    <dbReference type="NCBI Taxonomy" id="1654360"/>
    <lineage>
        <taxon>Bacteria</taxon>
        <taxon>Pseudomonadati</taxon>
        <taxon>Pseudomonadota</taxon>
        <taxon>Gammaproteobacteria</taxon>
        <taxon>Vibrionales</taxon>
        <taxon>Vibrionaceae</taxon>
        <taxon>Photobacterium</taxon>
    </lineage>
</organism>
<evidence type="ECO:0000256" key="5">
    <source>
        <dbReference type="ARBA" id="ARBA00022692"/>
    </source>
</evidence>
<evidence type="ECO:0000256" key="7">
    <source>
        <dbReference type="ARBA" id="ARBA00023136"/>
    </source>
</evidence>
<comment type="subcellular location">
    <subcellularLocation>
        <location evidence="8">Cell membrane</location>
        <topology evidence="8">Multi-pass membrane protein</topology>
    </subcellularLocation>
    <subcellularLocation>
        <location evidence="1">Membrane</location>
        <topology evidence="1">Multi-pass membrane protein</topology>
    </subcellularLocation>
</comment>
<feature type="transmembrane region" description="Helical" evidence="8">
    <location>
        <begin position="120"/>
        <end position="141"/>
    </location>
</feature>
<evidence type="ECO:0000256" key="8">
    <source>
        <dbReference type="HAMAP-Rule" id="MF_01937"/>
    </source>
</evidence>
<keyword evidence="11" id="KW-1185">Reference proteome</keyword>
<proteinExistence type="inferred from homology"/>
<dbReference type="PANTHER" id="PTHR13929">
    <property type="entry name" value="1,4-DIHYDROXY-2-NAPHTHOATE OCTAPRENYLTRANSFERASE"/>
    <property type="match status" value="1"/>
</dbReference>
<evidence type="ECO:0000256" key="2">
    <source>
        <dbReference type="ARBA" id="ARBA00022428"/>
    </source>
</evidence>
<dbReference type="AlphaFoldDB" id="A0A066RNE5"/>
<feature type="transmembrane region" description="Helical" evidence="8">
    <location>
        <begin position="224"/>
        <end position="243"/>
    </location>
</feature>
<evidence type="ECO:0000256" key="9">
    <source>
        <dbReference type="NCBIfam" id="TIGR00751"/>
    </source>
</evidence>
<keyword evidence="7 8" id="KW-0472">Membrane</keyword>
<evidence type="ECO:0000256" key="6">
    <source>
        <dbReference type="ARBA" id="ARBA00022989"/>
    </source>
</evidence>
<dbReference type="EMBL" id="JMIB01000030">
    <property type="protein sequence ID" value="KDM90626.1"/>
    <property type="molecule type" value="Genomic_DNA"/>
</dbReference>
<keyword evidence="6 8" id="KW-1133">Transmembrane helix</keyword>
<feature type="transmembrane region" description="Helical" evidence="8">
    <location>
        <begin position="249"/>
        <end position="268"/>
    </location>
</feature>
<dbReference type="Proteomes" id="UP000027192">
    <property type="component" value="Unassembled WGS sequence"/>
</dbReference>
<dbReference type="PIRSF" id="PIRSF005355">
    <property type="entry name" value="UBIAD1"/>
    <property type="match status" value="1"/>
</dbReference>
<evidence type="ECO:0000313" key="11">
    <source>
        <dbReference type="Proteomes" id="UP000027192"/>
    </source>
</evidence>
<name>A0A066RNE5_9GAMM</name>
<keyword evidence="3 8" id="KW-1003">Cell membrane</keyword>
<dbReference type="CDD" id="cd13962">
    <property type="entry name" value="PT_UbiA_UBIAD1"/>
    <property type="match status" value="1"/>
</dbReference>
<gene>
    <name evidence="8" type="primary">menA</name>
    <name evidence="10" type="ORF">EA58_16070</name>
</gene>
<feature type="transmembrane region" description="Helical" evidence="8">
    <location>
        <begin position="42"/>
        <end position="60"/>
    </location>
</feature>
<dbReference type="InterPro" id="IPR026046">
    <property type="entry name" value="UBIAD1"/>
</dbReference>
<evidence type="ECO:0000256" key="4">
    <source>
        <dbReference type="ARBA" id="ARBA00022679"/>
    </source>
</evidence>
<comment type="pathway">
    <text evidence="8">Quinol/quinone metabolism; menaquinone biosynthesis; menaquinol from 1,4-dihydroxy-2-naphthoate: step 1/2.</text>
</comment>
<dbReference type="Gene3D" id="1.10.357.140">
    <property type="entry name" value="UbiA prenyltransferase"/>
    <property type="match status" value="1"/>
</dbReference>
<dbReference type="NCBIfam" id="NF004750">
    <property type="entry name" value="PRK06080.1-2"/>
    <property type="match status" value="1"/>
</dbReference>
<comment type="similarity">
    <text evidence="8">Belongs to the MenA family. Type 1 subfamily.</text>
</comment>
<dbReference type="Pfam" id="PF01040">
    <property type="entry name" value="UbiA"/>
    <property type="match status" value="1"/>
</dbReference>
<feature type="transmembrane region" description="Helical" evidence="8">
    <location>
        <begin position="280"/>
        <end position="300"/>
    </location>
</feature>
<dbReference type="EC" id="2.5.1.74" evidence="8 9"/>
<reference evidence="10 11" key="1">
    <citation type="submission" date="2014-04" db="EMBL/GenBank/DDBJ databases">
        <title>Draft genome sequence of Photobacterium halotolerans S2753: a solonamide, ngercheumicin and holomycin producer.</title>
        <authorList>
            <person name="Machado H.R."/>
            <person name="Gram L."/>
        </authorList>
    </citation>
    <scope>NUCLEOTIDE SEQUENCE [LARGE SCALE GENOMIC DNA]</scope>
    <source>
        <strain evidence="10 11">S2753</strain>
    </source>
</reference>
<protein>
    <recommendedName>
        <fullName evidence="8 9">1,4-dihydroxy-2-naphthoate octaprenyltransferase</fullName>
        <shortName evidence="8">DHNA-octaprenyltransferase</shortName>
        <ecNumber evidence="8 9">2.5.1.74</ecNumber>
    </recommendedName>
</protein>
<dbReference type="PANTHER" id="PTHR13929:SF0">
    <property type="entry name" value="UBIA PRENYLTRANSFERASE DOMAIN-CONTAINING PROTEIN 1"/>
    <property type="match status" value="1"/>
</dbReference>
<dbReference type="RefSeq" id="WP_036754668.1">
    <property type="nucleotide sequence ID" value="NZ_JAGSGC010000013.1"/>
</dbReference>
<dbReference type="STRING" id="1654360.EA58_16070"/>
<dbReference type="InterPro" id="IPR004657">
    <property type="entry name" value="MenA"/>
</dbReference>
<sequence>MLLSHRSVWLDATRPKTLLLAIAALLCGNALAAAQGHFSPLVALLALVTALLLQILSNLANDYGDVRKGTDNAQRLGPVRGLQSGAITLTAMRSAITLTLLLTTISGIALLLLAKPSLTVLLTFLGLGIASIIAALAYTLGTRPYGYRGLGDPAVLIFFGWVAVGGSYYLQSHQFSLTILLPATASGLLAVGVLNLNNLRDMDNDRACGKITLAARLGPTGGRWYHLGLLLVSLFGFACYSALTAQSAWGWLFLLATPLLLTHGAQVLGATDGRALRPMFATLIRAAMLTNLLFAIGLIADR</sequence>
<comment type="caution">
    <text evidence="10">The sequence shown here is derived from an EMBL/GenBank/DDBJ whole genome shotgun (WGS) entry which is preliminary data.</text>
</comment>
<dbReference type="UniPathway" id="UPA00079">
    <property type="reaction ID" value="UER00168"/>
</dbReference>
<dbReference type="GO" id="GO:0046428">
    <property type="term" value="F:1,4-dihydroxy-2-naphthoate polyprenyltransferase activity"/>
    <property type="evidence" value="ECO:0007669"/>
    <property type="project" value="UniProtKB-UniRule"/>
</dbReference>
<dbReference type="NCBIfam" id="TIGR00751">
    <property type="entry name" value="menA"/>
    <property type="match status" value="1"/>
</dbReference>
<comment type="function">
    <text evidence="8">Conversion of 1,4-dihydroxy-2-naphthoate (DHNA) to demethylmenaquinone (DMK).</text>
</comment>
<comment type="catalytic activity">
    <reaction evidence="8">
        <text>an all-trans-polyprenyl diphosphate + 1,4-dihydroxy-2-naphthoate + H(+) = a 2-demethylmenaquinol + CO2 + diphosphate</text>
        <dbReference type="Rhea" id="RHEA:26478"/>
        <dbReference type="Rhea" id="RHEA-COMP:9563"/>
        <dbReference type="Rhea" id="RHEA-COMP:9564"/>
        <dbReference type="ChEBI" id="CHEBI:11173"/>
        <dbReference type="ChEBI" id="CHEBI:15378"/>
        <dbReference type="ChEBI" id="CHEBI:16526"/>
        <dbReference type="ChEBI" id="CHEBI:33019"/>
        <dbReference type="ChEBI" id="CHEBI:55437"/>
        <dbReference type="ChEBI" id="CHEBI:58914"/>
        <dbReference type="EC" id="2.5.1.74"/>
    </reaction>
</comment>
<keyword evidence="5 8" id="KW-0812">Transmembrane</keyword>
<evidence type="ECO:0000256" key="3">
    <source>
        <dbReference type="ARBA" id="ARBA00022475"/>
    </source>
</evidence>
<evidence type="ECO:0000313" key="10">
    <source>
        <dbReference type="EMBL" id="KDM90626.1"/>
    </source>
</evidence>